<evidence type="ECO:0000256" key="16">
    <source>
        <dbReference type="ARBA" id="ARBA00023209"/>
    </source>
</evidence>
<evidence type="ECO:0000256" key="13">
    <source>
        <dbReference type="ARBA" id="ARBA00022989"/>
    </source>
</evidence>
<evidence type="ECO:0000256" key="7">
    <source>
        <dbReference type="ARBA" id="ARBA00019373"/>
    </source>
</evidence>
<keyword evidence="8" id="KW-1003">Cell membrane</keyword>
<dbReference type="Pfam" id="PF01148">
    <property type="entry name" value="CTP_transf_1"/>
    <property type="match status" value="1"/>
</dbReference>
<feature type="transmembrane region" description="Helical" evidence="19">
    <location>
        <begin position="7"/>
        <end position="23"/>
    </location>
</feature>
<proteinExistence type="inferred from homology"/>
<reference evidence="20" key="1">
    <citation type="journal article" date="2023" name="J. Hazard. Mater.">
        <title>Anaerobic biodegradation of pyrene and benzo[a]pyrene by a new sulfate-reducing Desulforamulus aquiferis strain DSA.</title>
        <authorList>
            <person name="Zhang Z."/>
            <person name="Sun J."/>
            <person name="Gong X."/>
            <person name="Wang C."/>
            <person name="Wang H."/>
        </authorList>
    </citation>
    <scope>NUCLEOTIDE SEQUENCE</scope>
    <source>
        <strain evidence="20">DSA</strain>
    </source>
</reference>
<evidence type="ECO:0000256" key="18">
    <source>
        <dbReference type="RuleBase" id="RU003938"/>
    </source>
</evidence>
<evidence type="ECO:0000256" key="6">
    <source>
        <dbReference type="ARBA" id="ARBA00012487"/>
    </source>
</evidence>
<keyword evidence="12 18" id="KW-0548">Nucleotidyltransferase</keyword>
<comment type="catalytic activity">
    <reaction evidence="1 18">
        <text>a 1,2-diacyl-sn-glycero-3-phosphate + CTP + H(+) = a CDP-1,2-diacyl-sn-glycerol + diphosphate</text>
        <dbReference type="Rhea" id="RHEA:16229"/>
        <dbReference type="ChEBI" id="CHEBI:15378"/>
        <dbReference type="ChEBI" id="CHEBI:33019"/>
        <dbReference type="ChEBI" id="CHEBI:37563"/>
        <dbReference type="ChEBI" id="CHEBI:58332"/>
        <dbReference type="ChEBI" id="CHEBI:58608"/>
        <dbReference type="EC" id="2.7.7.41"/>
    </reaction>
</comment>
<keyword evidence="11 18" id="KW-0812">Transmembrane</keyword>
<evidence type="ECO:0000256" key="3">
    <source>
        <dbReference type="ARBA" id="ARBA00005119"/>
    </source>
</evidence>
<dbReference type="PANTHER" id="PTHR46382">
    <property type="entry name" value="PHOSPHATIDATE CYTIDYLYLTRANSFERASE"/>
    <property type="match status" value="1"/>
</dbReference>
<evidence type="ECO:0000256" key="11">
    <source>
        <dbReference type="ARBA" id="ARBA00022692"/>
    </source>
</evidence>
<dbReference type="InterPro" id="IPR000374">
    <property type="entry name" value="PC_trans"/>
</dbReference>
<sequence length="261" mass="28617">MLHLRVLSALVGIPVILLAAWYGGWALWLLTTTIFLIASLEITIMLKGLGLKPSREIIISGGLFLLVAAYLYKDDLLAPALVLIILYNLLSMVLLYPRTTPLDVFGNMTATFYIGNILFFFLIRDLPDGWFWIILLLTATWASDTFAYFTGRAFGKHKLAPLLSPKKTIEGAVGGVLGSVLLCYIFSLSVQSFNTIPLILIGVLIGVASLLGDLMESAIKRQAGVKDSGQIIPGHGGFLDRFDSLLFTAPLVYYTVKVFII</sequence>
<dbReference type="PROSITE" id="PS01315">
    <property type="entry name" value="CDS"/>
    <property type="match status" value="1"/>
</dbReference>
<comment type="subcellular location">
    <subcellularLocation>
        <location evidence="2">Cell membrane</location>
        <topology evidence="2">Multi-pass membrane protein</topology>
    </subcellularLocation>
</comment>
<evidence type="ECO:0000256" key="15">
    <source>
        <dbReference type="ARBA" id="ARBA00023136"/>
    </source>
</evidence>
<keyword evidence="21" id="KW-1185">Reference proteome</keyword>
<evidence type="ECO:0000313" key="21">
    <source>
        <dbReference type="Proteomes" id="UP001172911"/>
    </source>
</evidence>
<feature type="transmembrane region" description="Helical" evidence="19">
    <location>
        <begin position="56"/>
        <end position="72"/>
    </location>
</feature>
<reference evidence="20" key="2">
    <citation type="submission" date="2023-03" db="EMBL/GenBank/DDBJ databases">
        <authorList>
            <person name="Zhang Z."/>
        </authorList>
    </citation>
    <scope>NUCLEOTIDE SEQUENCE</scope>
    <source>
        <strain evidence="20">DSA</strain>
    </source>
</reference>
<evidence type="ECO:0000256" key="17">
    <source>
        <dbReference type="ARBA" id="ARBA00023264"/>
    </source>
</evidence>
<protein>
    <recommendedName>
        <fullName evidence="7 18">Phosphatidate cytidylyltransferase</fullName>
        <ecNumber evidence="6 18">2.7.7.41</ecNumber>
    </recommendedName>
</protein>
<feature type="transmembrane region" description="Helical" evidence="19">
    <location>
        <begin position="104"/>
        <end position="123"/>
    </location>
</feature>
<keyword evidence="15 19" id="KW-0472">Membrane</keyword>
<organism evidence="20 21">
    <name type="scientific">Desulforamulus aquiferis</name>
    <dbReference type="NCBI Taxonomy" id="1397668"/>
    <lineage>
        <taxon>Bacteria</taxon>
        <taxon>Bacillati</taxon>
        <taxon>Bacillota</taxon>
        <taxon>Clostridia</taxon>
        <taxon>Eubacteriales</taxon>
        <taxon>Peptococcaceae</taxon>
        <taxon>Desulforamulus</taxon>
    </lineage>
</organism>
<feature type="transmembrane region" description="Helical" evidence="19">
    <location>
        <begin position="171"/>
        <end position="190"/>
    </location>
</feature>
<evidence type="ECO:0000256" key="12">
    <source>
        <dbReference type="ARBA" id="ARBA00022695"/>
    </source>
</evidence>
<comment type="caution">
    <text evidence="20">The sequence shown here is derived from an EMBL/GenBank/DDBJ whole genome shotgun (WGS) entry which is preliminary data.</text>
</comment>
<dbReference type="EMBL" id="JARPTC010000010">
    <property type="protein sequence ID" value="MDO7787058.1"/>
    <property type="molecule type" value="Genomic_DNA"/>
</dbReference>
<comment type="pathway">
    <text evidence="3 18">Phospholipid metabolism; CDP-diacylglycerol biosynthesis; CDP-diacylglycerol from sn-glycerol 3-phosphate: step 3/3.</text>
</comment>
<evidence type="ECO:0000256" key="8">
    <source>
        <dbReference type="ARBA" id="ARBA00022475"/>
    </source>
</evidence>
<evidence type="ECO:0000256" key="14">
    <source>
        <dbReference type="ARBA" id="ARBA00023098"/>
    </source>
</evidence>
<keyword evidence="17" id="KW-1208">Phospholipid metabolism</keyword>
<dbReference type="AlphaFoldDB" id="A0AAW7ZBH9"/>
<dbReference type="RefSeq" id="WP_304542175.1">
    <property type="nucleotide sequence ID" value="NZ_JARPTC010000010.1"/>
</dbReference>
<evidence type="ECO:0000256" key="9">
    <source>
        <dbReference type="ARBA" id="ARBA00022516"/>
    </source>
</evidence>
<feature type="transmembrane region" description="Helical" evidence="19">
    <location>
        <begin position="29"/>
        <end position="49"/>
    </location>
</feature>
<feature type="transmembrane region" description="Helical" evidence="19">
    <location>
        <begin position="196"/>
        <end position="214"/>
    </location>
</feature>
<dbReference type="EC" id="2.7.7.41" evidence="6 18"/>
<dbReference type="GO" id="GO:0005886">
    <property type="term" value="C:plasma membrane"/>
    <property type="evidence" value="ECO:0007669"/>
    <property type="project" value="UniProtKB-SubCell"/>
</dbReference>
<keyword evidence="16" id="KW-0594">Phospholipid biosynthesis</keyword>
<comment type="pathway">
    <text evidence="4">Lipid metabolism.</text>
</comment>
<keyword evidence="14" id="KW-0443">Lipid metabolism</keyword>
<keyword evidence="9" id="KW-0444">Lipid biosynthesis</keyword>
<dbReference type="GO" id="GO:0016024">
    <property type="term" value="P:CDP-diacylglycerol biosynthetic process"/>
    <property type="evidence" value="ECO:0007669"/>
    <property type="project" value="TreeGrafter"/>
</dbReference>
<evidence type="ECO:0000256" key="1">
    <source>
        <dbReference type="ARBA" id="ARBA00001698"/>
    </source>
</evidence>
<dbReference type="GO" id="GO:0004605">
    <property type="term" value="F:phosphatidate cytidylyltransferase activity"/>
    <property type="evidence" value="ECO:0007669"/>
    <property type="project" value="UniProtKB-EC"/>
</dbReference>
<feature type="transmembrane region" description="Helical" evidence="19">
    <location>
        <begin position="129"/>
        <end position="150"/>
    </location>
</feature>
<name>A0AAW7ZBH9_9FIRM</name>
<dbReference type="PANTHER" id="PTHR46382:SF1">
    <property type="entry name" value="PHOSPHATIDATE CYTIDYLYLTRANSFERASE"/>
    <property type="match status" value="1"/>
</dbReference>
<evidence type="ECO:0000313" key="20">
    <source>
        <dbReference type="EMBL" id="MDO7787058.1"/>
    </source>
</evidence>
<comment type="similarity">
    <text evidence="5 18">Belongs to the CDS family.</text>
</comment>
<gene>
    <name evidence="20" type="ORF">P6N53_07495</name>
</gene>
<evidence type="ECO:0000256" key="4">
    <source>
        <dbReference type="ARBA" id="ARBA00005189"/>
    </source>
</evidence>
<keyword evidence="10 18" id="KW-0808">Transferase</keyword>
<keyword evidence="13 19" id="KW-1133">Transmembrane helix</keyword>
<evidence type="ECO:0000256" key="10">
    <source>
        <dbReference type="ARBA" id="ARBA00022679"/>
    </source>
</evidence>
<evidence type="ECO:0000256" key="19">
    <source>
        <dbReference type="SAM" id="Phobius"/>
    </source>
</evidence>
<evidence type="ECO:0000256" key="2">
    <source>
        <dbReference type="ARBA" id="ARBA00004651"/>
    </source>
</evidence>
<dbReference type="Proteomes" id="UP001172911">
    <property type="component" value="Unassembled WGS sequence"/>
</dbReference>
<evidence type="ECO:0000256" key="5">
    <source>
        <dbReference type="ARBA" id="ARBA00010185"/>
    </source>
</evidence>
<feature type="transmembrane region" description="Helical" evidence="19">
    <location>
        <begin position="78"/>
        <end position="97"/>
    </location>
</feature>
<accession>A0AAW7ZBH9</accession>